<feature type="region of interest" description="Disordered" evidence="1">
    <location>
        <begin position="117"/>
        <end position="260"/>
    </location>
</feature>
<evidence type="ECO:0000313" key="2">
    <source>
        <dbReference type="EMBL" id="MBP1327105.1"/>
    </source>
</evidence>
<protein>
    <submittedName>
        <fullName evidence="2">Cobalamin biosynthesis protein CobT</fullName>
    </submittedName>
</protein>
<dbReference type="Proteomes" id="UP000675163">
    <property type="component" value="Unassembled WGS sequence"/>
</dbReference>
<organism evidence="2 3">
    <name type="scientific">Leucobacter exalbidus</name>
    <dbReference type="NCBI Taxonomy" id="662960"/>
    <lineage>
        <taxon>Bacteria</taxon>
        <taxon>Bacillati</taxon>
        <taxon>Actinomycetota</taxon>
        <taxon>Actinomycetes</taxon>
        <taxon>Micrococcales</taxon>
        <taxon>Microbacteriaceae</taxon>
        <taxon>Leucobacter</taxon>
    </lineage>
</organism>
<feature type="compositionally biased region" description="Basic residues" evidence="1">
    <location>
        <begin position="245"/>
        <end position="260"/>
    </location>
</feature>
<feature type="compositionally biased region" description="Low complexity" evidence="1">
    <location>
        <begin position="137"/>
        <end position="146"/>
    </location>
</feature>
<keyword evidence="3" id="KW-1185">Reference proteome</keyword>
<accession>A0A940T1Q9</accession>
<name>A0A940T1Q9_9MICO</name>
<dbReference type="AlphaFoldDB" id="A0A940T1Q9"/>
<reference evidence="2" key="1">
    <citation type="submission" date="2021-02" db="EMBL/GenBank/DDBJ databases">
        <title>Sequencing the genomes of 1000 actinobacteria strains.</title>
        <authorList>
            <person name="Klenk H.-P."/>
        </authorList>
    </citation>
    <scope>NUCLEOTIDE SEQUENCE</scope>
    <source>
        <strain evidence="2">DSM 22850</strain>
    </source>
</reference>
<dbReference type="Pfam" id="PF11228">
    <property type="entry name" value="DUF3027"/>
    <property type="match status" value="1"/>
</dbReference>
<feature type="compositionally biased region" description="Acidic residues" evidence="1">
    <location>
        <begin position="126"/>
        <end position="136"/>
    </location>
</feature>
<dbReference type="RefSeq" id="WP_245189957.1">
    <property type="nucleotide sequence ID" value="NZ_JAFIDA010000001.1"/>
</dbReference>
<comment type="caution">
    <text evidence="2">The sequence shown here is derived from an EMBL/GenBank/DDBJ whole genome shotgun (WGS) entry which is preliminary data.</text>
</comment>
<sequence length="260" mass="29037">MLDHDMRDGQDVTAEVIVPDQELLAARAQARHALEEITEVHSIGAEAGYEVHEERVVTLFFDCRMAGYPGWRWAATVAKVDADAPVNVLEVEMLAGEGSVVAPDWVPWSERLAQFRETQSQHATDGSDDDEDDTDETAAARAAAAELSDEDDAEDNLLDNDFSDFDDEIDLDSDDDDSDDDDDDDDDDDSDDDDESDDDGDESDDDESDDDDDFDDESDDEDSDDEDSDDEDEDAAPAVEYQPRNRSRSQPRSHSRSRRR</sequence>
<evidence type="ECO:0000256" key="1">
    <source>
        <dbReference type="SAM" id="MobiDB-lite"/>
    </source>
</evidence>
<gene>
    <name evidence="2" type="ORF">JOF28_002337</name>
</gene>
<proteinExistence type="predicted"/>
<dbReference type="InterPro" id="IPR021391">
    <property type="entry name" value="DUF3027"/>
</dbReference>
<feature type="compositionally biased region" description="Acidic residues" evidence="1">
    <location>
        <begin position="147"/>
        <end position="235"/>
    </location>
</feature>
<dbReference type="EMBL" id="JAFIDA010000001">
    <property type="protein sequence ID" value="MBP1327105.1"/>
    <property type="molecule type" value="Genomic_DNA"/>
</dbReference>
<evidence type="ECO:0000313" key="3">
    <source>
        <dbReference type="Proteomes" id="UP000675163"/>
    </source>
</evidence>